<dbReference type="EMBL" id="JABFTP020000144">
    <property type="protein sequence ID" value="KAL3281674.1"/>
    <property type="molecule type" value="Genomic_DNA"/>
</dbReference>
<dbReference type="AlphaFoldDB" id="A0ABD2NST9"/>
<proteinExistence type="predicted"/>
<feature type="region of interest" description="Disordered" evidence="1">
    <location>
        <begin position="42"/>
        <end position="70"/>
    </location>
</feature>
<comment type="caution">
    <text evidence="2">The sequence shown here is derived from an EMBL/GenBank/DDBJ whole genome shotgun (WGS) entry which is preliminary data.</text>
</comment>
<name>A0ABD2NST9_9CUCU</name>
<evidence type="ECO:0000313" key="2">
    <source>
        <dbReference type="EMBL" id="KAL3281674.1"/>
    </source>
</evidence>
<feature type="compositionally biased region" description="Polar residues" evidence="1">
    <location>
        <begin position="54"/>
        <end position="64"/>
    </location>
</feature>
<reference evidence="2 3" key="1">
    <citation type="journal article" date="2021" name="BMC Biol.">
        <title>Horizontally acquired antibacterial genes associated with adaptive radiation of ladybird beetles.</title>
        <authorList>
            <person name="Li H.S."/>
            <person name="Tang X.F."/>
            <person name="Huang Y.H."/>
            <person name="Xu Z.Y."/>
            <person name="Chen M.L."/>
            <person name="Du X.Y."/>
            <person name="Qiu B.Y."/>
            <person name="Chen P.T."/>
            <person name="Zhang W."/>
            <person name="Slipinski A."/>
            <person name="Escalona H.E."/>
            <person name="Waterhouse R.M."/>
            <person name="Zwick A."/>
            <person name="Pang H."/>
        </authorList>
    </citation>
    <scope>NUCLEOTIDE SEQUENCE [LARGE SCALE GENOMIC DNA]</scope>
    <source>
        <strain evidence="2">SYSU2018</strain>
    </source>
</reference>
<sequence>MQVDDPSFEVEINSLLLASDQSDKEGDFEDCIISEGDLLHHHESDQEDDAEVDQISSVSVCSDNSENEDNVSFPQLRRLNFYYGEIVINGQRLLVILG</sequence>
<accession>A0ABD2NST9</accession>
<dbReference type="Proteomes" id="UP001516400">
    <property type="component" value="Unassembled WGS sequence"/>
</dbReference>
<organism evidence="2 3">
    <name type="scientific">Cryptolaemus montrouzieri</name>
    <dbReference type="NCBI Taxonomy" id="559131"/>
    <lineage>
        <taxon>Eukaryota</taxon>
        <taxon>Metazoa</taxon>
        <taxon>Ecdysozoa</taxon>
        <taxon>Arthropoda</taxon>
        <taxon>Hexapoda</taxon>
        <taxon>Insecta</taxon>
        <taxon>Pterygota</taxon>
        <taxon>Neoptera</taxon>
        <taxon>Endopterygota</taxon>
        <taxon>Coleoptera</taxon>
        <taxon>Polyphaga</taxon>
        <taxon>Cucujiformia</taxon>
        <taxon>Coccinelloidea</taxon>
        <taxon>Coccinellidae</taxon>
        <taxon>Scymninae</taxon>
        <taxon>Scymnini</taxon>
        <taxon>Cryptolaemus</taxon>
    </lineage>
</organism>
<evidence type="ECO:0000256" key="1">
    <source>
        <dbReference type="SAM" id="MobiDB-lite"/>
    </source>
</evidence>
<gene>
    <name evidence="2" type="ORF">HHI36_004880</name>
</gene>
<keyword evidence="3" id="KW-1185">Reference proteome</keyword>
<evidence type="ECO:0000313" key="3">
    <source>
        <dbReference type="Proteomes" id="UP001516400"/>
    </source>
</evidence>
<protein>
    <submittedName>
        <fullName evidence="2">Uncharacterized protein</fullName>
    </submittedName>
</protein>